<feature type="region of interest" description="Disordered" evidence="1">
    <location>
        <begin position="1"/>
        <end position="39"/>
    </location>
</feature>
<feature type="compositionally biased region" description="Polar residues" evidence="1">
    <location>
        <begin position="21"/>
        <end position="39"/>
    </location>
</feature>
<organism evidence="2 3">
    <name type="scientific">Roseateles depolymerans</name>
    <dbReference type="NCBI Taxonomy" id="76731"/>
    <lineage>
        <taxon>Bacteria</taxon>
        <taxon>Pseudomonadati</taxon>
        <taxon>Pseudomonadota</taxon>
        <taxon>Betaproteobacteria</taxon>
        <taxon>Burkholderiales</taxon>
        <taxon>Sphaerotilaceae</taxon>
        <taxon>Roseateles</taxon>
    </lineage>
</organism>
<reference evidence="2 3" key="1">
    <citation type="submission" date="2015-12" db="EMBL/GenBank/DDBJ databases">
        <title>Complete genome of Roseateles depolymerans KCTC 42856.</title>
        <authorList>
            <person name="Kim K.M."/>
        </authorList>
    </citation>
    <scope>NUCLEOTIDE SEQUENCE [LARGE SCALE GENOMIC DNA]</scope>
    <source>
        <strain evidence="2 3">KCTC 42856</strain>
    </source>
</reference>
<dbReference type="Proteomes" id="UP000060699">
    <property type="component" value="Chromosome"/>
</dbReference>
<proteinExistence type="predicted"/>
<sequence length="39" mass="4525" precursor="true">MPRPLKPTRSRRCPPPRISSLTFESCLIQNRPESTESQQ</sequence>
<gene>
    <name evidence="2" type="ORF">RD2015_809</name>
</gene>
<accession>A0A0U3MAI7</accession>
<name>A0A0U3MAI7_9BURK</name>
<evidence type="ECO:0000313" key="2">
    <source>
        <dbReference type="EMBL" id="ALV05305.1"/>
    </source>
</evidence>
<dbReference type="EMBL" id="CP013729">
    <property type="protein sequence ID" value="ALV05305.1"/>
    <property type="molecule type" value="Genomic_DNA"/>
</dbReference>
<dbReference type="KEGG" id="rdp:RD2015_809"/>
<keyword evidence="3" id="KW-1185">Reference proteome</keyword>
<protein>
    <submittedName>
        <fullName evidence="2">Uncharacterized protein</fullName>
    </submittedName>
</protein>
<evidence type="ECO:0000313" key="3">
    <source>
        <dbReference type="Proteomes" id="UP000060699"/>
    </source>
</evidence>
<feature type="compositionally biased region" description="Basic residues" evidence="1">
    <location>
        <begin position="1"/>
        <end position="14"/>
    </location>
</feature>
<evidence type="ECO:0000256" key="1">
    <source>
        <dbReference type="SAM" id="MobiDB-lite"/>
    </source>
</evidence>
<dbReference type="AlphaFoldDB" id="A0A0U3MAI7"/>